<evidence type="ECO:0000256" key="1">
    <source>
        <dbReference type="ARBA" id="ARBA00006484"/>
    </source>
</evidence>
<dbReference type="GO" id="GO:0016491">
    <property type="term" value="F:oxidoreductase activity"/>
    <property type="evidence" value="ECO:0007669"/>
    <property type="project" value="UniProtKB-KW"/>
</dbReference>
<dbReference type="Pfam" id="PF00106">
    <property type="entry name" value="adh_short"/>
    <property type="match status" value="1"/>
</dbReference>
<dbReference type="EMBL" id="KV750385">
    <property type="protein sequence ID" value="OCL05069.1"/>
    <property type="molecule type" value="Genomic_DNA"/>
</dbReference>
<organism evidence="4 5">
    <name type="scientific">Glonium stellatum</name>
    <dbReference type="NCBI Taxonomy" id="574774"/>
    <lineage>
        <taxon>Eukaryota</taxon>
        <taxon>Fungi</taxon>
        <taxon>Dikarya</taxon>
        <taxon>Ascomycota</taxon>
        <taxon>Pezizomycotina</taxon>
        <taxon>Dothideomycetes</taxon>
        <taxon>Pleosporomycetidae</taxon>
        <taxon>Gloniales</taxon>
        <taxon>Gloniaceae</taxon>
        <taxon>Glonium</taxon>
    </lineage>
</organism>
<keyword evidence="2" id="KW-0560">Oxidoreductase</keyword>
<dbReference type="Gene3D" id="3.40.50.720">
    <property type="entry name" value="NAD(P)-binding Rossmann-like Domain"/>
    <property type="match status" value="1"/>
</dbReference>
<evidence type="ECO:0000313" key="4">
    <source>
        <dbReference type="EMBL" id="OCL05069.1"/>
    </source>
</evidence>
<protein>
    <submittedName>
        <fullName evidence="4">NAD(P)-binding protein</fullName>
    </submittedName>
</protein>
<dbReference type="Proteomes" id="UP000250140">
    <property type="component" value="Unassembled WGS sequence"/>
</dbReference>
<dbReference type="InterPro" id="IPR036291">
    <property type="entry name" value="NAD(P)-bd_dom_sf"/>
</dbReference>
<dbReference type="InterPro" id="IPR002347">
    <property type="entry name" value="SDR_fam"/>
</dbReference>
<dbReference type="PRINTS" id="PR00081">
    <property type="entry name" value="GDHRDH"/>
</dbReference>
<evidence type="ECO:0000256" key="3">
    <source>
        <dbReference type="RuleBase" id="RU000363"/>
    </source>
</evidence>
<dbReference type="AlphaFoldDB" id="A0A8E2JPR8"/>
<comment type="similarity">
    <text evidence="1 3">Belongs to the short-chain dehydrogenases/reductases (SDR) family.</text>
</comment>
<name>A0A8E2JPR8_9PEZI</name>
<keyword evidence="5" id="KW-1185">Reference proteome</keyword>
<dbReference type="PANTHER" id="PTHR43180">
    <property type="entry name" value="3-OXOACYL-(ACYL-CARRIER-PROTEIN) REDUCTASE (AFU_ORTHOLOGUE AFUA_6G11210)"/>
    <property type="match status" value="1"/>
</dbReference>
<dbReference type="PRINTS" id="PR00080">
    <property type="entry name" value="SDRFAMILY"/>
</dbReference>
<evidence type="ECO:0000313" key="5">
    <source>
        <dbReference type="Proteomes" id="UP000250140"/>
    </source>
</evidence>
<reference evidence="4 5" key="1">
    <citation type="journal article" date="2016" name="Nat. Commun.">
        <title>Ectomycorrhizal ecology is imprinted in the genome of the dominant symbiotic fungus Cenococcum geophilum.</title>
        <authorList>
            <consortium name="DOE Joint Genome Institute"/>
            <person name="Peter M."/>
            <person name="Kohler A."/>
            <person name="Ohm R.A."/>
            <person name="Kuo A."/>
            <person name="Krutzmann J."/>
            <person name="Morin E."/>
            <person name="Arend M."/>
            <person name="Barry K.W."/>
            <person name="Binder M."/>
            <person name="Choi C."/>
            <person name="Clum A."/>
            <person name="Copeland A."/>
            <person name="Grisel N."/>
            <person name="Haridas S."/>
            <person name="Kipfer T."/>
            <person name="LaButti K."/>
            <person name="Lindquist E."/>
            <person name="Lipzen A."/>
            <person name="Maire R."/>
            <person name="Meier B."/>
            <person name="Mihaltcheva S."/>
            <person name="Molinier V."/>
            <person name="Murat C."/>
            <person name="Poggeler S."/>
            <person name="Quandt C.A."/>
            <person name="Sperisen C."/>
            <person name="Tritt A."/>
            <person name="Tisserant E."/>
            <person name="Crous P.W."/>
            <person name="Henrissat B."/>
            <person name="Nehls U."/>
            <person name="Egli S."/>
            <person name="Spatafora J.W."/>
            <person name="Grigoriev I.V."/>
            <person name="Martin F.M."/>
        </authorList>
    </citation>
    <scope>NUCLEOTIDE SEQUENCE [LARGE SCALE GENOMIC DNA]</scope>
    <source>
        <strain evidence="4 5">CBS 207.34</strain>
    </source>
</reference>
<sequence length="285" mass="30776">MPPDLRSLSSKTVIVTGGANGIGAQAIRTFHENGANIVIADLPATRSAAEDLISSLSDSSRALYVPTDISNWDNMKLLYQQSIDRFGGVDIVIANAGAMESKEFYDFERDENGELKEPVEAHRIVDINLKGAMNNGSRGSIVLIASTSGYFGGTSIVSYIASKHGIIGLLRSSQRVANHLGVRVNAVAPFFTPTHITGSYSQKWMERGLPANSVEDVALAIVRTSIDSEMKGHCCLVAGKKTREIEDARARLVPQWIGADMAQLMTEGGRLFDELGGYPLPKPRI</sequence>
<dbReference type="PANTHER" id="PTHR43180:SF33">
    <property type="entry name" value="15-HYDROXYPROSTAGLANDIN DEHYDROGENASE [NAD(+)]-LIKE"/>
    <property type="match status" value="1"/>
</dbReference>
<proteinExistence type="inferred from homology"/>
<dbReference type="SUPFAM" id="SSF51735">
    <property type="entry name" value="NAD(P)-binding Rossmann-fold domains"/>
    <property type="match status" value="1"/>
</dbReference>
<dbReference type="OrthoDB" id="417891at2759"/>
<evidence type="ECO:0000256" key="2">
    <source>
        <dbReference type="ARBA" id="ARBA00023002"/>
    </source>
</evidence>
<accession>A0A8E2JPR8</accession>
<gene>
    <name evidence="4" type="ORF">AOQ84DRAFT_433205</name>
</gene>